<reference evidence="5" key="1">
    <citation type="journal article" date="2013" name="Genetics">
        <title>The draft genome and transcriptome of Panagrellus redivivus are shaped by the harsh demands of a free-living lifestyle.</title>
        <authorList>
            <person name="Srinivasan J."/>
            <person name="Dillman A.R."/>
            <person name="Macchietto M.G."/>
            <person name="Heikkinen L."/>
            <person name="Lakso M."/>
            <person name="Fracchia K.M."/>
            <person name="Antoshechkin I."/>
            <person name="Mortazavi A."/>
            <person name="Wong G."/>
            <person name="Sternberg P.W."/>
        </authorList>
    </citation>
    <scope>NUCLEOTIDE SEQUENCE [LARGE SCALE GENOMIC DNA]</scope>
    <source>
        <strain evidence="5">MT8872</strain>
    </source>
</reference>
<evidence type="ECO:0000256" key="1">
    <source>
        <dbReference type="SAM" id="MobiDB-lite"/>
    </source>
</evidence>
<dbReference type="Gene3D" id="3.10.20.90">
    <property type="entry name" value="Phosphatidylinositol 3-kinase Catalytic Subunit, Chain A, domain 1"/>
    <property type="match status" value="1"/>
</dbReference>
<protein>
    <submittedName>
        <fullName evidence="6">PDZ domain-containing protein</fullName>
    </submittedName>
</protein>
<organism evidence="5 6">
    <name type="scientific">Panagrellus redivivus</name>
    <name type="common">Microworm</name>
    <dbReference type="NCBI Taxonomy" id="6233"/>
    <lineage>
        <taxon>Eukaryota</taxon>
        <taxon>Metazoa</taxon>
        <taxon>Ecdysozoa</taxon>
        <taxon>Nematoda</taxon>
        <taxon>Chromadorea</taxon>
        <taxon>Rhabditida</taxon>
        <taxon>Tylenchina</taxon>
        <taxon>Panagrolaimomorpha</taxon>
        <taxon>Panagrolaimoidea</taxon>
        <taxon>Panagrolaimidae</taxon>
        <taxon>Panagrellus</taxon>
    </lineage>
</organism>
<feature type="compositionally biased region" description="Polar residues" evidence="1">
    <location>
        <begin position="313"/>
        <end position="325"/>
    </location>
</feature>
<dbReference type="PANTHER" id="PTHR14102">
    <property type="entry name" value="PAR-6-RELATED"/>
    <property type="match status" value="1"/>
</dbReference>
<dbReference type="InterPro" id="IPR000270">
    <property type="entry name" value="PB1_dom"/>
</dbReference>
<dbReference type="SMART" id="SM00666">
    <property type="entry name" value="PB1"/>
    <property type="match status" value="1"/>
</dbReference>
<name>A0A7E4V4Y9_PANRE</name>
<evidence type="ECO:0000256" key="2">
    <source>
        <dbReference type="SAM" id="SignalP"/>
    </source>
</evidence>
<feature type="region of interest" description="Disordered" evidence="1">
    <location>
        <begin position="36"/>
        <end position="68"/>
    </location>
</feature>
<dbReference type="PANTHER" id="PTHR14102:SF11">
    <property type="entry name" value="LD29223P"/>
    <property type="match status" value="1"/>
</dbReference>
<dbReference type="GO" id="GO:0007098">
    <property type="term" value="P:centrosome cycle"/>
    <property type="evidence" value="ECO:0007669"/>
    <property type="project" value="TreeGrafter"/>
</dbReference>
<dbReference type="Proteomes" id="UP000492821">
    <property type="component" value="Unassembled WGS sequence"/>
</dbReference>
<dbReference type="SUPFAM" id="SSF54277">
    <property type="entry name" value="CAD &amp; PB1 domains"/>
    <property type="match status" value="1"/>
</dbReference>
<dbReference type="SMART" id="SM00228">
    <property type="entry name" value="PDZ"/>
    <property type="match status" value="1"/>
</dbReference>
<feature type="compositionally biased region" description="Polar residues" evidence="1">
    <location>
        <begin position="36"/>
        <end position="45"/>
    </location>
</feature>
<dbReference type="AlphaFoldDB" id="A0A7E4V4Y9"/>
<dbReference type="Gene3D" id="2.30.42.10">
    <property type="match status" value="1"/>
</dbReference>
<keyword evidence="5" id="KW-1185">Reference proteome</keyword>
<feature type="domain" description="PB1" evidence="4">
    <location>
        <begin position="76"/>
        <end position="158"/>
    </location>
</feature>
<feature type="chain" id="PRO_5028809014" evidence="2">
    <location>
        <begin position="18"/>
        <end position="403"/>
    </location>
</feature>
<feature type="signal peptide" evidence="2">
    <location>
        <begin position="1"/>
        <end position="17"/>
    </location>
</feature>
<keyword evidence="2" id="KW-0732">Signal</keyword>
<feature type="compositionally biased region" description="Low complexity" evidence="1">
    <location>
        <begin position="47"/>
        <end position="59"/>
    </location>
</feature>
<dbReference type="InterPro" id="IPR001478">
    <property type="entry name" value="PDZ"/>
</dbReference>
<dbReference type="Pfam" id="PF00564">
    <property type="entry name" value="PB1"/>
    <property type="match status" value="1"/>
</dbReference>
<evidence type="ECO:0000313" key="6">
    <source>
        <dbReference type="WBParaSite" id="Pan_g16625.t1"/>
    </source>
</evidence>
<dbReference type="WBParaSite" id="Pan_g16625.t1">
    <property type="protein sequence ID" value="Pan_g16625.t1"/>
    <property type="gene ID" value="Pan_g16625"/>
</dbReference>
<dbReference type="InterPro" id="IPR053793">
    <property type="entry name" value="PB1-like"/>
</dbReference>
<proteinExistence type="predicted"/>
<dbReference type="PROSITE" id="PS51745">
    <property type="entry name" value="PB1"/>
    <property type="match status" value="1"/>
</dbReference>
<sequence>MMLQYGVLFFRSCLTSSLRTCPDCCRPVFGRSTTTAPTTMSWKNHSSPDSPGSSSSTAGARGGVGRHSLSNRIPARLVIKSQFHAVNRRFSVEQNPDKPMDFNSFRKLIAERHEIQSIPFTLCYKSKSGDRLPITNDENLRKSFESANPCMNLLIQKKGESWEERFGYGTDTMDRKKKGLGGLLGTSQTKPSRNYCISSPEDFRQVSAIIDVDVVPESQRRVKLCKHGGEEKKLGFYIRDGLAIRLTPQGAQKVPGIFVSRLIAGGLAESSGLIGLNDEVLEVNGIDVQGKTIDQVSDMMIANSQNLIITIKPANQRNTLQRNAPRSSGSNSMSSANRRSVNSTSSGNGLYGRNQRIAEVKHIDAGSDSDDEDIVNAYDGQQQRHGAGDTNGYAAYSNAAMRS</sequence>
<evidence type="ECO:0000259" key="4">
    <source>
        <dbReference type="PROSITE" id="PS51745"/>
    </source>
</evidence>
<feature type="compositionally biased region" description="Low complexity" evidence="1">
    <location>
        <begin position="326"/>
        <end position="343"/>
    </location>
</feature>
<dbReference type="CDD" id="cd06718">
    <property type="entry name" value="PDZ_Par6-like"/>
    <property type="match status" value="1"/>
</dbReference>
<feature type="domain" description="PDZ" evidence="3">
    <location>
        <begin position="221"/>
        <end position="315"/>
    </location>
</feature>
<dbReference type="PROSITE" id="PS50106">
    <property type="entry name" value="PDZ"/>
    <property type="match status" value="1"/>
</dbReference>
<reference evidence="6" key="2">
    <citation type="submission" date="2020-10" db="UniProtKB">
        <authorList>
            <consortium name="WormBaseParasite"/>
        </authorList>
    </citation>
    <scope>IDENTIFICATION</scope>
</reference>
<accession>A0A7E4V4Y9</accession>
<feature type="region of interest" description="Disordered" evidence="1">
    <location>
        <begin position="313"/>
        <end position="352"/>
    </location>
</feature>
<evidence type="ECO:0000259" key="3">
    <source>
        <dbReference type="PROSITE" id="PS50106"/>
    </source>
</evidence>
<dbReference type="SUPFAM" id="SSF50156">
    <property type="entry name" value="PDZ domain-like"/>
    <property type="match status" value="1"/>
</dbReference>
<dbReference type="InterPro" id="IPR036034">
    <property type="entry name" value="PDZ_sf"/>
</dbReference>
<dbReference type="InterPro" id="IPR051741">
    <property type="entry name" value="PAR6_homolog"/>
</dbReference>
<evidence type="ECO:0000313" key="5">
    <source>
        <dbReference type="Proteomes" id="UP000492821"/>
    </source>
</evidence>
<dbReference type="Pfam" id="PF00595">
    <property type="entry name" value="PDZ"/>
    <property type="match status" value="1"/>
</dbReference>